<reference evidence="2 3" key="1">
    <citation type="submission" date="2020-04" db="EMBL/GenBank/DDBJ databases">
        <title>Perkinsus olseni comparative genomics.</title>
        <authorList>
            <person name="Bogema D.R."/>
        </authorList>
    </citation>
    <scope>NUCLEOTIDE SEQUENCE [LARGE SCALE GENOMIC DNA]</scope>
    <source>
        <strain evidence="2">ATCC PRA-205</strain>
    </source>
</reference>
<feature type="non-terminal residue" evidence="2">
    <location>
        <position position="1"/>
    </location>
</feature>
<name>A0A7J6TV79_PEROL</name>
<dbReference type="EMBL" id="JABANM010004873">
    <property type="protein sequence ID" value="KAF4748551.1"/>
    <property type="molecule type" value="Genomic_DNA"/>
</dbReference>
<evidence type="ECO:0000256" key="1">
    <source>
        <dbReference type="SAM" id="MobiDB-lite"/>
    </source>
</evidence>
<accession>A0A7J6TV79</accession>
<dbReference type="PANTHER" id="PTHR24559:SF444">
    <property type="entry name" value="REVERSE TRANSCRIPTASE DOMAIN-CONTAINING PROTEIN"/>
    <property type="match status" value="1"/>
</dbReference>
<organism evidence="2 3">
    <name type="scientific">Perkinsus olseni</name>
    <name type="common">Perkinsus atlanticus</name>
    <dbReference type="NCBI Taxonomy" id="32597"/>
    <lineage>
        <taxon>Eukaryota</taxon>
        <taxon>Sar</taxon>
        <taxon>Alveolata</taxon>
        <taxon>Perkinsozoa</taxon>
        <taxon>Perkinsea</taxon>
        <taxon>Perkinsida</taxon>
        <taxon>Perkinsidae</taxon>
        <taxon>Perkinsus</taxon>
    </lineage>
</organism>
<protein>
    <submittedName>
        <fullName evidence="2">Uncharacterized protein</fullName>
    </submittedName>
</protein>
<feature type="non-terminal residue" evidence="2">
    <location>
        <position position="232"/>
    </location>
</feature>
<dbReference type="PANTHER" id="PTHR24559">
    <property type="entry name" value="TRANSPOSON TY3-I GAG-POL POLYPROTEIN"/>
    <property type="match status" value="1"/>
</dbReference>
<dbReference type="InterPro" id="IPR053134">
    <property type="entry name" value="RNA-dir_DNA_polymerase"/>
</dbReference>
<sequence>ETREQGDGPTVSPTECEEARPSSLSESAAPDIALFRPVARQAQLIDFKIKGLDVIFGKQVVGAVLPSDSAVNYPSFGLSSPTGDEEVEVWPAPGVQPDALLDDDIAMTLDYAVPDFYDEDTTFPTFDTSKPEVRPYQALCEKFGDLFVNKPGHCDLVEHVISVTDDAPIAERTRPLPHKWRAEISAQLEELERDGLIVRSTSPYKFPCVFVPKKNGKVRMCVDYRSLNKVSK</sequence>
<gene>
    <name evidence="2" type="ORF">FOZ62_013970</name>
</gene>
<evidence type="ECO:0000313" key="3">
    <source>
        <dbReference type="Proteomes" id="UP000574390"/>
    </source>
</evidence>
<dbReference type="InterPro" id="IPR043502">
    <property type="entry name" value="DNA/RNA_pol_sf"/>
</dbReference>
<evidence type="ECO:0000313" key="2">
    <source>
        <dbReference type="EMBL" id="KAF4748551.1"/>
    </source>
</evidence>
<proteinExistence type="predicted"/>
<dbReference type="SUPFAM" id="SSF56672">
    <property type="entry name" value="DNA/RNA polymerases"/>
    <property type="match status" value="1"/>
</dbReference>
<comment type="caution">
    <text evidence="2">The sequence shown here is derived from an EMBL/GenBank/DDBJ whole genome shotgun (WGS) entry which is preliminary data.</text>
</comment>
<feature type="region of interest" description="Disordered" evidence="1">
    <location>
        <begin position="1"/>
        <end position="27"/>
    </location>
</feature>
<dbReference type="Proteomes" id="UP000574390">
    <property type="component" value="Unassembled WGS sequence"/>
</dbReference>
<dbReference type="AlphaFoldDB" id="A0A7J6TV79"/>
<dbReference type="Gene3D" id="3.10.10.10">
    <property type="entry name" value="HIV Type 1 Reverse Transcriptase, subunit A, domain 1"/>
    <property type="match status" value="1"/>
</dbReference>